<evidence type="ECO:0000313" key="11">
    <source>
        <dbReference type="EMBL" id="PWJ35006.1"/>
    </source>
</evidence>
<proteinExistence type="inferred from homology"/>
<gene>
    <name evidence="11" type="ORF">BC781_11047</name>
</gene>
<organism evidence="11 12">
    <name type="scientific">Sediminitomix flava</name>
    <dbReference type="NCBI Taxonomy" id="379075"/>
    <lineage>
        <taxon>Bacteria</taxon>
        <taxon>Pseudomonadati</taxon>
        <taxon>Bacteroidota</taxon>
        <taxon>Cytophagia</taxon>
        <taxon>Cytophagales</taxon>
        <taxon>Flammeovirgaceae</taxon>
        <taxon>Sediminitomix</taxon>
    </lineage>
</organism>
<dbReference type="EMBL" id="QGDO01000010">
    <property type="protein sequence ID" value="PWJ35006.1"/>
    <property type="molecule type" value="Genomic_DNA"/>
</dbReference>
<dbReference type="RefSeq" id="WP_109622771.1">
    <property type="nucleotide sequence ID" value="NZ_QGDO01000010.1"/>
</dbReference>
<dbReference type="InterPro" id="IPR003610">
    <property type="entry name" value="CBM5/12"/>
</dbReference>
<keyword evidence="5" id="KW-0624">Polysaccharide degradation</keyword>
<keyword evidence="6" id="KW-0119">Carbohydrate metabolism</keyword>
<evidence type="ECO:0000259" key="10">
    <source>
        <dbReference type="PROSITE" id="PS51910"/>
    </source>
</evidence>
<keyword evidence="5" id="KW-0146">Chitin degradation</keyword>
<dbReference type="SUPFAM" id="SSF49299">
    <property type="entry name" value="PKD domain"/>
    <property type="match status" value="2"/>
</dbReference>
<dbReference type="InterPro" id="IPR035986">
    <property type="entry name" value="PKD_dom_sf"/>
</dbReference>
<dbReference type="Pfam" id="PF17957">
    <property type="entry name" value="Big_7"/>
    <property type="match status" value="2"/>
</dbReference>
<dbReference type="InterPro" id="IPR001223">
    <property type="entry name" value="Glyco_hydro18_cat"/>
</dbReference>
<dbReference type="PROSITE" id="PS01095">
    <property type="entry name" value="GH18_1"/>
    <property type="match status" value="2"/>
</dbReference>
<dbReference type="Pfam" id="PF18962">
    <property type="entry name" value="Por_Secre_tail"/>
    <property type="match status" value="1"/>
</dbReference>
<dbReference type="SUPFAM" id="SSF51445">
    <property type="entry name" value="(Trans)glycosidases"/>
    <property type="match status" value="2"/>
</dbReference>
<evidence type="ECO:0000256" key="9">
    <source>
        <dbReference type="SAM" id="SignalP"/>
    </source>
</evidence>
<keyword evidence="9" id="KW-0732">Signal</keyword>
<comment type="catalytic activity">
    <reaction evidence="1">
        <text>Random endo-hydrolysis of N-acetyl-beta-D-glucosaminide (1-&gt;4)-beta-linkages in chitin and chitodextrins.</text>
        <dbReference type="EC" id="3.2.1.14"/>
    </reaction>
</comment>
<evidence type="ECO:0000256" key="3">
    <source>
        <dbReference type="ARBA" id="ARBA00012729"/>
    </source>
</evidence>
<feature type="domain" description="GH18" evidence="10">
    <location>
        <begin position="1232"/>
        <end position="1567"/>
    </location>
</feature>
<dbReference type="InterPro" id="IPR017853">
    <property type="entry name" value="GH"/>
</dbReference>
<dbReference type="Gene3D" id="2.60.40.10">
    <property type="entry name" value="Immunoglobulins"/>
    <property type="match status" value="5"/>
</dbReference>
<evidence type="ECO:0000256" key="1">
    <source>
        <dbReference type="ARBA" id="ARBA00000822"/>
    </source>
</evidence>
<dbReference type="PANTHER" id="PTHR11177">
    <property type="entry name" value="CHITINASE"/>
    <property type="match status" value="1"/>
</dbReference>
<evidence type="ECO:0000256" key="2">
    <source>
        <dbReference type="ARBA" id="ARBA00009121"/>
    </source>
</evidence>
<dbReference type="EC" id="3.2.1.14" evidence="3"/>
<comment type="caution">
    <text evidence="11">The sequence shown here is derived from an EMBL/GenBank/DDBJ whole genome shotgun (WGS) entry which is preliminary data.</text>
</comment>
<dbReference type="GO" id="GO:0005576">
    <property type="term" value="C:extracellular region"/>
    <property type="evidence" value="ECO:0007669"/>
    <property type="project" value="InterPro"/>
</dbReference>
<dbReference type="GO" id="GO:0008061">
    <property type="term" value="F:chitin binding"/>
    <property type="evidence" value="ECO:0007669"/>
    <property type="project" value="InterPro"/>
</dbReference>
<dbReference type="InterPro" id="IPR011583">
    <property type="entry name" value="Chitinase_II/V-like_cat"/>
</dbReference>
<keyword evidence="7 8" id="KW-0326">Glycosidase</keyword>
<name>A0A315YYI0_SEDFL</name>
<comment type="similarity">
    <text evidence="2">Belongs to the glycosyl hydrolase 18 family. Chitinase class II subfamily.</text>
</comment>
<dbReference type="SMART" id="SM00636">
    <property type="entry name" value="Glyco_18"/>
    <property type="match status" value="1"/>
</dbReference>
<dbReference type="GO" id="GO:0004568">
    <property type="term" value="F:chitinase activity"/>
    <property type="evidence" value="ECO:0007669"/>
    <property type="project" value="TreeGrafter"/>
</dbReference>
<dbReference type="Proteomes" id="UP000245535">
    <property type="component" value="Unassembled WGS sequence"/>
</dbReference>
<dbReference type="InterPro" id="IPR022409">
    <property type="entry name" value="PKD/Chitinase_dom"/>
</dbReference>
<dbReference type="InterPro" id="IPR050314">
    <property type="entry name" value="Glycosyl_Hydrlase_18"/>
</dbReference>
<evidence type="ECO:0000256" key="6">
    <source>
        <dbReference type="ARBA" id="ARBA00023277"/>
    </source>
</evidence>
<dbReference type="GO" id="GO:0030246">
    <property type="term" value="F:carbohydrate binding"/>
    <property type="evidence" value="ECO:0007669"/>
    <property type="project" value="InterPro"/>
</dbReference>
<dbReference type="PROSITE" id="PS51910">
    <property type="entry name" value="GH18_2"/>
    <property type="match status" value="2"/>
</dbReference>
<dbReference type="PANTHER" id="PTHR11177:SF317">
    <property type="entry name" value="CHITINASE 12-RELATED"/>
    <property type="match status" value="1"/>
</dbReference>
<evidence type="ECO:0000256" key="5">
    <source>
        <dbReference type="ARBA" id="ARBA00023024"/>
    </source>
</evidence>
<evidence type="ECO:0000256" key="8">
    <source>
        <dbReference type="RuleBase" id="RU000489"/>
    </source>
</evidence>
<evidence type="ECO:0000256" key="4">
    <source>
        <dbReference type="ARBA" id="ARBA00022801"/>
    </source>
</evidence>
<dbReference type="InterPro" id="IPR026444">
    <property type="entry name" value="Secre_tail"/>
</dbReference>
<dbReference type="SMART" id="SM00495">
    <property type="entry name" value="ChtBD3"/>
    <property type="match status" value="3"/>
</dbReference>
<accession>A0A315YYI0</accession>
<dbReference type="OrthoDB" id="9775889at2"/>
<dbReference type="InterPro" id="IPR001579">
    <property type="entry name" value="Glyco_hydro_18_chit_AS"/>
</dbReference>
<reference evidence="11 12" key="1">
    <citation type="submission" date="2018-03" db="EMBL/GenBank/DDBJ databases">
        <title>Genomic Encyclopedia of Archaeal and Bacterial Type Strains, Phase II (KMG-II): from individual species to whole genera.</title>
        <authorList>
            <person name="Goeker M."/>
        </authorList>
    </citation>
    <scope>NUCLEOTIDE SEQUENCE [LARGE SCALE GENOMIC DNA]</scope>
    <source>
        <strain evidence="11 12">DSM 28229</strain>
    </source>
</reference>
<feature type="signal peptide" evidence="9">
    <location>
        <begin position="1"/>
        <end position="30"/>
    </location>
</feature>
<dbReference type="CDD" id="cd02871">
    <property type="entry name" value="GH18_chitinase_D-like"/>
    <property type="match status" value="1"/>
</dbReference>
<dbReference type="Gene3D" id="3.20.20.80">
    <property type="entry name" value="Glycosidases"/>
    <property type="match status" value="2"/>
</dbReference>
<feature type="chain" id="PRO_5016233344" description="chitinase" evidence="9">
    <location>
        <begin position="31"/>
        <end position="1661"/>
    </location>
</feature>
<dbReference type="InterPro" id="IPR013783">
    <property type="entry name" value="Ig-like_fold"/>
</dbReference>
<keyword evidence="12" id="KW-1185">Reference proteome</keyword>
<dbReference type="SUPFAM" id="SSF51055">
    <property type="entry name" value="Carbohydrate binding domain"/>
    <property type="match status" value="1"/>
</dbReference>
<dbReference type="Gene3D" id="2.10.10.20">
    <property type="entry name" value="Carbohydrate-binding module superfamily 5/12"/>
    <property type="match status" value="3"/>
</dbReference>
<dbReference type="InterPro" id="IPR036573">
    <property type="entry name" value="CBM_sf_5/12"/>
</dbReference>
<dbReference type="Pfam" id="PF00704">
    <property type="entry name" value="Glyco_hydro_18"/>
    <property type="match status" value="2"/>
</dbReference>
<protein>
    <recommendedName>
        <fullName evidence="3">chitinase</fullName>
        <ecNumber evidence="3">3.2.1.14</ecNumber>
    </recommendedName>
</protein>
<evidence type="ECO:0000256" key="7">
    <source>
        <dbReference type="ARBA" id="ARBA00023295"/>
    </source>
</evidence>
<dbReference type="InterPro" id="IPR029070">
    <property type="entry name" value="Chitinase_insertion_sf"/>
</dbReference>
<dbReference type="GO" id="GO:0006032">
    <property type="term" value="P:chitin catabolic process"/>
    <property type="evidence" value="ECO:0007669"/>
    <property type="project" value="UniProtKB-KW"/>
</dbReference>
<keyword evidence="4 8" id="KW-0378">Hydrolase</keyword>
<dbReference type="SUPFAM" id="SSF54556">
    <property type="entry name" value="Chitinase insertion domain"/>
    <property type="match status" value="1"/>
</dbReference>
<sequence>MDFHLRFENSTWSKALMVLLSCWLSFSAQVVFGQANSGASHSTTDHQKEIIGYFTQWDAWKDVNHGVPAKGAYNQLNIDYSQYTILNFSFFGVAKDGTLHSGDLRNKSIYQAGQVQEPGEILHPDVYSSWDYWLLYGELDLLWEVTPEAEAAGYTTNGTTWSNSQTGLSGQMPIPMPKEGGAPGLLELCKQNGVKAMASIGGWSMCKHFPEMARDPQLRANFINDCVTLINMGFDGIDLDWEYPGSVGMNIENYGQDDYQNFTTLVQEIRDAIGADKLITAAFSAQPAKLVDFEWAALEETMDYFNMMSYDFHGGWSNIAGHNSPLYSYEGEEYGAQSWNDTFQALVGMGVSPSKINMGVGFYGRGVITDGAADLNAPTVKVPKTVEPDGPVLTAGDFTNFGLFDATPTFRYIDDHTSDWTYHWDDEAKVPYLTKDNYFLSFDNEQSIQLKAEYVNDNNIGGVIVWHIFGDLDFQGIEETYASKLPYDSRTKAPLVNTLNSTFALNDGSPSIAFTAPTNNSVIEQSTSFDAITLSAIATDTDGAISSVTFKVNGGATINGTASGSSYTASFTPDAFGSYTVVATATDNSGATSSTQTTFSVLCVGGDCPNENPVVSIDAPIDGSTIQATSLAPISIEISASDLDGSIASTSIVVDGHTFTSSPASWTPSAFGDFTIEVTVTDDKGATASASSSVSIVETCGTPWSAQTFPTGSEVSYNGFLYKAGWEAGASQTPGTADVWKLQSACPGTVLDCSQYDEWDSATTYQSNGMEISFNGNVYSLLTWWSVGKDPELNPSVWSLLAPCDGGVVRDDAPSVDFVSPNGNTSFTQANFEAISIEISVSDDNTVVSSSIEVDGVTTNGTTASFTPSSYGDFVVTASATDDANQITTKSITLSILQPGLPSVSFSAPSNDEVFTVTSLSPISISVNTTDADNVEISVDGQTFNGTSASWIPSDFGSYTISATATNATGSVSETISVTVEEETVTEGCAGVEEYKSYAEGGIYNSGDQVSYEGILYEAQVNNLYNVLPGTANHWWKSLGPCTGSSNEAPVVSFTAPSNNATIIGLVATSIAVEASDADGTVASVSISVDGQTFDASSTSWTPSAYGVYTISATATDDQGASTTSSISVNVEEPQGPQVPVVSFTNLTDGQNIKQVNLSSISIVINATDADGTITASSISVDGQTFDGTTAFWTPSAFGSYTITASATDNENQTTTSSIQVTVSENVAFTDQVLVGYWHNWENASAPYMRLRDVDLSYNVINASFAEPTLRDIDNTMVFNPIDINNQGYEPTAASRQAFIEDVAYLQSLGKKVQISIGGANGVVHLDNETEQQKFVTSMIDIIETYGFDGMDIDLEGSSLTLNSGDLDFKNPTTPRIVYFIEGIKQIVAHFNGALMLTAAPETAYVQGGAIAYGGSWGGYLPILYALKDDLNFVHVQLYNTGSMLGLDGQAYTQGNSDFIVAMCEMMLQGFETKSPAGFFPAFREDQVAIGLPATPPAAPAGGYAEPSEVQAALNYLVNGIPFGGSYTMVNPSGYPNFRGMMTWSVNWDATGGYSYADNFETFFGPASRRAENVKEISVLEDVTAFPNPFSGKLSIKLSSESVQEVTLRFISVSGQVMEQEVHQVQGSKTIRMSLPKLDAGIYILQTISDDKVSTQKLIKE</sequence>
<evidence type="ECO:0000313" key="12">
    <source>
        <dbReference type="Proteomes" id="UP000245535"/>
    </source>
</evidence>
<dbReference type="GO" id="GO:0005975">
    <property type="term" value="P:carbohydrate metabolic process"/>
    <property type="evidence" value="ECO:0007669"/>
    <property type="project" value="InterPro"/>
</dbReference>
<dbReference type="SMART" id="SM00089">
    <property type="entry name" value="PKD"/>
    <property type="match status" value="6"/>
</dbReference>
<dbReference type="CDD" id="cd12215">
    <property type="entry name" value="ChiC_BD"/>
    <property type="match status" value="1"/>
</dbReference>
<feature type="domain" description="GH18" evidence="10">
    <location>
        <begin position="48"/>
        <end position="488"/>
    </location>
</feature>
<dbReference type="NCBIfam" id="TIGR04183">
    <property type="entry name" value="Por_Secre_tail"/>
    <property type="match status" value="1"/>
</dbReference>